<evidence type="ECO:0008006" key="4">
    <source>
        <dbReference type="Google" id="ProtNLM"/>
    </source>
</evidence>
<dbReference type="Gene3D" id="3.20.20.120">
    <property type="entry name" value="Enolase-like C-terminal domain"/>
    <property type="match status" value="1"/>
</dbReference>
<dbReference type="Gene3D" id="3.30.390.10">
    <property type="entry name" value="Enolase-like, N-terminal domain"/>
    <property type="match status" value="1"/>
</dbReference>
<dbReference type="SFLD" id="SFLDS00001">
    <property type="entry name" value="Enolase"/>
    <property type="match status" value="1"/>
</dbReference>
<dbReference type="SUPFAM" id="SSF51604">
    <property type="entry name" value="Enolase C-terminal domain-like"/>
    <property type="match status" value="1"/>
</dbReference>
<name>A0A382CEE1_9ZZZZ</name>
<organism evidence="3">
    <name type="scientific">marine metagenome</name>
    <dbReference type="NCBI Taxonomy" id="408172"/>
    <lineage>
        <taxon>unclassified sequences</taxon>
        <taxon>metagenomes</taxon>
        <taxon>ecological metagenomes</taxon>
    </lineage>
</organism>
<dbReference type="InterPro" id="IPR029017">
    <property type="entry name" value="Enolase-like_N"/>
</dbReference>
<evidence type="ECO:0000259" key="2">
    <source>
        <dbReference type="Pfam" id="PF13378"/>
    </source>
</evidence>
<dbReference type="AlphaFoldDB" id="A0A382CEE1"/>
<protein>
    <recommendedName>
        <fullName evidence="4">Mandelate racemase/muconate lactonizing enzyme C-terminal domain-containing protein</fullName>
    </recommendedName>
</protein>
<dbReference type="SUPFAM" id="SSF54826">
    <property type="entry name" value="Enolase N-terminal domain-like"/>
    <property type="match status" value="1"/>
</dbReference>
<evidence type="ECO:0000259" key="1">
    <source>
        <dbReference type="Pfam" id="PF02746"/>
    </source>
</evidence>
<feature type="domain" description="Enolase C-terminal" evidence="2">
    <location>
        <begin position="154"/>
        <end position="376"/>
    </location>
</feature>
<dbReference type="Pfam" id="PF13378">
    <property type="entry name" value="MR_MLE_C"/>
    <property type="match status" value="1"/>
</dbReference>
<evidence type="ECO:0000313" key="3">
    <source>
        <dbReference type="EMBL" id="SVB24224.1"/>
    </source>
</evidence>
<reference evidence="3" key="1">
    <citation type="submission" date="2018-05" db="EMBL/GenBank/DDBJ databases">
        <authorList>
            <person name="Lanie J.A."/>
            <person name="Ng W.-L."/>
            <person name="Kazmierczak K.M."/>
            <person name="Andrzejewski T.M."/>
            <person name="Davidsen T.M."/>
            <person name="Wayne K.J."/>
            <person name="Tettelin H."/>
            <person name="Glass J.I."/>
            <person name="Rusch D."/>
            <person name="Podicherti R."/>
            <person name="Tsui H.-C.T."/>
            <person name="Winkler M.E."/>
        </authorList>
    </citation>
    <scope>NUCLEOTIDE SEQUENCE</scope>
</reference>
<proteinExistence type="predicted"/>
<gene>
    <name evidence="3" type="ORF">METZ01_LOCUS177078</name>
</gene>
<dbReference type="InterPro" id="IPR029065">
    <property type="entry name" value="Enolase_C-like"/>
</dbReference>
<dbReference type="InterPro" id="IPR013341">
    <property type="entry name" value="Mandelate_racemase_N_dom"/>
</dbReference>
<dbReference type="InterPro" id="IPR034593">
    <property type="entry name" value="DgoD-like"/>
</dbReference>
<accession>A0A382CEE1</accession>
<dbReference type="Pfam" id="PF02746">
    <property type="entry name" value="MR_MLE_N"/>
    <property type="match status" value="1"/>
</dbReference>
<dbReference type="PANTHER" id="PTHR48080:SF4">
    <property type="entry name" value="GLUCARATE DEHYDRATASE"/>
    <property type="match status" value="1"/>
</dbReference>
<dbReference type="InterPro" id="IPR036849">
    <property type="entry name" value="Enolase-like_C_sf"/>
</dbReference>
<dbReference type="PANTHER" id="PTHR48080">
    <property type="entry name" value="D-GALACTONATE DEHYDRATASE-RELATED"/>
    <property type="match status" value="1"/>
</dbReference>
<dbReference type="EMBL" id="UINC01034028">
    <property type="protein sequence ID" value="SVB24224.1"/>
    <property type="molecule type" value="Genomic_DNA"/>
</dbReference>
<feature type="domain" description="Mandelate racemase/muconate lactonizing enzyme N-terminal" evidence="1">
    <location>
        <begin position="37"/>
        <end position="127"/>
    </location>
</feature>
<sequence length="390" mass="43556">MRESPVITKIEAIHYSHTLEEVSRDYNTFNMVYKPGGKSKQSGTLVRIHTDQGLTGEYPDVTGPTLAEIKMLSSYLIGKNALTRELIYNDLKRGSRHWAMLGMGIVDICLWDIAGKFYGEPLFRLLGGDLQPLKAYASTLHGDENGGLTTAKDFEAFAQECLQMGYQAFKVHGWGLARDNINREIENVLNLGNKFEGKLDLLIDPACEIKNFGDALKLGKACDEANFFWWEDPFQDNGVSQFAHRKLRQLVKTPLLQTEHIRLLEQHVDFIVADATDYVRAGAHEDGGITGAMKIAHASEGFGLDVELHGPGPVHRHIMSSIRNTNFYELGLVHPNLPTTKAPVYLDYSDDLDAIDQEGNVYAPQGPGIGVNLDWDWINFHKTGEEIIAE</sequence>